<protein>
    <recommendedName>
        <fullName evidence="4">DUF4360 domain-containing protein</fullName>
    </recommendedName>
</protein>
<dbReference type="Pfam" id="PF14273">
    <property type="entry name" value="DUF4360"/>
    <property type="match status" value="1"/>
</dbReference>
<accession>A0A8J3FFI7</accession>
<evidence type="ECO:0008006" key="4">
    <source>
        <dbReference type="Google" id="ProtNLM"/>
    </source>
</evidence>
<comment type="caution">
    <text evidence="2">The sequence shown here is derived from an EMBL/GenBank/DDBJ whole genome shotgun (WGS) entry which is preliminary data.</text>
</comment>
<reference evidence="2" key="2">
    <citation type="submission" date="2020-09" db="EMBL/GenBank/DDBJ databases">
        <authorList>
            <person name="Sun Q."/>
            <person name="Ohkuma M."/>
        </authorList>
    </citation>
    <scope>NUCLEOTIDE SEQUENCE</scope>
    <source>
        <strain evidence="2">JCM 3091</strain>
    </source>
</reference>
<dbReference type="EMBL" id="BMQC01000003">
    <property type="protein sequence ID" value="GGK20488.1"/>
    <property type="molecule type" value="Genomic_DNA"/>
</dbReference>
<dbReference type="RefSeq" id="WP_189113133.1">
    <property type="nucleotide sequence ID" value="NZ_BMQC01000003.1"/>
</dbReference>
<dbReference type="AlphaFoldDB" id="A0A8J3FFI7"/>
<dbReference type="PANTHER" id="PTHR38847">
    <property type="match status" value="1"/>
</dbReference>
<organism evidence="2 3">
    <name type="scientific">Pilimelia terevasa</name>
    <dbReference type="NCBI Taxonomy" id="53372"/>
    <lineage>
        <taxon>Bacteria</taxon>
        <taxon>Bacillati</taxon>
        <taxon>Actinomycetota</taxon>
        <taxon>Actinomycetes</taxon>
        <taxon>Micromonosporales</taxon>
        <taxon>Micromonosporaceae</taxon>
        <taxon>Pilimelia</taxon>
    </lineage>
</organism>
<dbReference type="InterPro" id="IPR025649">
    <property type="entry name" value="DUF4360"/>
</dbReference>
<name>A0A8J3FFI7_9ACTN</name>
<evidence type="ECO:0000256" key="1">
    <source>
        <dbReference type="SAM" id="SignalP"/>
    </source>
</evidence>
<evidence type="ECO:0000313" key="3">
    <source>
        <dbReference type="Proteomes" id="UP000662200"/>
    </source>
</evidence>
<evidence type="ECO:0000313" key="2">
    <source>
        <dbReference type="EMBL" id="GGK20488.1"/>
    </source>
</evidence>
<reference evidence="2" key="1">
    <citation type="journal article" date="2014" name="Int. J. Syst. Evol. Microbiol.">
        <title>Complete genome sequence of Corynebacterium casei LMG S-19264T (=DSM 44701T), isolated from a smear-ripened cheese.</title>
        <authorList>
            <consortium name="US DOE Joint Genome Institute (JGI-PGF)"/>
            <person name="Walter F."/>
            <person name="Albersmeier A."/>
            <person name="Kalinowski J."/>
            <person name="Ruckert C."/>
        </authorList>
    </citation>
    <scope>NUCLEOTIDE SEQUENCE</scope>
    <source>
        <strain evidence="2">JCM 3091</strain>
    </source>
</reference>
<dbReference type="PANTHER" id="PTHR38847:SF1">
    <property type="entry name" value="PSEUDOURIDINE SYNTHASE RSUA_RLUA-LIKE DOMAIN-CONTAINING PROTEIN"/>
    <property type="match status" value="1"/>
</dbReference>
<sequence>MSVRSGRRVRAGAMIGICAASLLAAPAQAAPPPEYLKITKVSGAGSGCRQGTYEGAAQDRGKRFIMEFNDYVVRTPRESPADEVQRNCTIKLDIQTVPGWTYALVSVTYRGVALRERGAKASLTARYYFEGGTGNREQSYPDIAKVDDGVLNEFKVLQQSQETVYMPCDSKRSLVIPTRLDVEGQSNARAEVQLGGTDGMTTVVDFEPISCPQP</sequence>
<keyword evidence="3" id="KW-1185">Reference proteome</keyword>
<feature type="chain" id="PRO_5035233376" description="DUF4360 domain-containing protein" evidence="1">
    <location>
        <begin position="30"/>
        <end position="214"/>
    </location>
</feature>
<feature type="signal peptide" evidence="1">
    <location>
        <begin position="1"/>
        <end position="29"/>
    </location>
</feature>
<dbReference type="Proteomes" id="UP000662200">
    <property type="component" value="Unassembled WGS sequence"/>
</dbReference>
<keyword evidence="1" id="KW-0732">Signal</keyword>
<proteinExistence type="predicted"/>
<gene>
    <name evidence="2" type="ORF">GCM10010124_11380</name>
</gene>